<keyword evidence="3" id="KW-1185">Reference proteome</keyword>
<dbReference type="EMBL" id="BAAAOB010000002">
    <property type="protein sequence ID" value="GAA1790879.1"/>
    <property type="molecule type" value="Genomic_DNA"/>
</dbReference>
<proteinExistence type="predicted"/>
<gene>
    <name evidence="2" type="ORF">GCM10009768_19900</name>
</gene>
<evidence type="ECO:0000313" key="2">
    <source>
        <dbReference type="EMBL" id="GAA1790879.1"/>
    </source>
</evidence>
<feature type="region of interest" description="Disordered" evidence="1">
    <location>
        <begin position="131"/>
        <end position="152"/>
    </location>
</feature>
<evidence type="ECO:0000256" key="1">
    <source>
        <dbReference type="SAM" id="MobiDB-lite"/>
    </source>
</evidence>
<accession>A0ABN2LJK6</accession>
<reference evidence="2 3" key="1">
    <citation type="journal article" date="2019" name="Int. J. Syst. Evol. Microbiol.">
        <title>The Global Catalogue of Microorganisms (GCM) 10K type strain sequencing project: providing services to taxonomists for standard genome sequencing and annotation.</title>
        <authorList>
            <consortium name="The Broad Institute Genomics Platform"/>
            <consortium name="The Broad Institute Genome Sequencing Center for Infectious Disease"/>
            <person name="Wu L."/>
            <person name="Ma J."/>
        </authorList>
    </citation>
    <scope>NUCLEOTIDE SEQUENCE [LARGE SCALE GENOMIC DNA]</scope>
    <source>
        <strain evidence="2 3">JCM 14736</strain>
    </source>
</reference>
<dbReference type="Proteomes" id="UP001500851">
    <property type="component" value="Unassembled WGS sequence"/>
</dbReference>
<organism evidence="2 3">
    <name type="scientific">Leucobacter iarius</name>
    <dbReference type="NCBI Taxonomy" id="333963"/>
    <lineage>
        <taxon>Bacteria</taxon>
        <taxon>Bacillati</taxon>
        <taxon>Actinomycetota</taxon>
        <taxon>Actinomycetes</taxon>
        <taxon>Micrococcales</taxon>
        <taxon>Microbacteriaceae</taxon>
        <taxon>Leucobacter</taxon>
    </lineage>
</organism>
<comment type="caution">
    <text evidence="2">The sequence shown here is derived from an EMBL/GenBank/DDBJ whole genome shotgun (WGS) entry which is preliminary data.</text>
</comment>
<dbReference type="Gene3D" id="3.40.50.300">
    <property type="entry name" value="P-loop containing nucleotide triphosphate hydrolases"/>
    <property type="match status" value="1"/>
</dbReference>
<dbReference type="InterPro" id="IPR027417">
    <property type="entry name" value="P-loop_NTPase"/>
</dbReference>
<name>A0ABN2LJK6_9MICO</name>
<dbReference type="RefSeq" id="WP_344031910.1">
    <property type="nucleotide sequence ID" value="NZ_BAAAOB010000002.1"/>
</dbReference>
<evidence type="ECO:0008006" key="4">
    <source>
        <dbReference type="Google" id="ProtNLM"/>
    </source>
</evidence>
<sequence length="473" mass="51187">MVTPRTATPRNFSRPTYGGHQAAVAARLGAPFIPWQRYVADVAGEVDEKGMLYYNTVFLTLPRQAGKTQFDLGRNLQSCLMGPNRRAWYTAQSGQHASAKWREMSDVFVESKLKRAARRRLTNGSEVLKFRNGSEFRPHPPTEDSLHSKQSDTNSVDEAWAFSELQGTQLLAAIQPTTATRRMLVGQQPQLWIISAEGTIESTFWNPRIDAARAMENPRTAVFDFGIPDGSDPTDLENIARWHPGYGTLLDMETLVTAAGQLPPGEFARAYGNRRTGATERVITAEAWAGAGDLDLEPAGPVCFGAAVGVDGVDTTITVAQRVTPAVGQPYVRVAVVKGGHDNGTWWALDRLKELSAKYGAPVAIDRVGPSASLYLEAQAAGLTLVDLDSAKVSAACQRTLGGITNPNGPTLRFKQHHALDGAVELATRRWISDGAWVWGRRASVGSISALESATLAAFGLDNMPKTVGFQLG</sequence>
<evidence type="ECO:0000313" key="3">
    <source>
        <dbReference type="Proteomes" id="UP001500851"/>
    </source>
</evidence>
<feature type="compositionally biased region" description="Basic and acidic residues" evidence="1">
    <location>
        <begin position="131"/>
        <end position="150"/>
    </location>
</feature>
<protein>
    <recommendedName>
        <fullName evidence="4">Terminase</fullName>
    </recommendedName>
</protein>